<gene>
    <name evidence="4" type="ORF">L21SP2_2731</name>
</gene>
<dbReference type="PANTHER" id="PTHR19384:SF17">
    <property type="entry name" value="NADPH--CYTOCHROME P450 REDUCTASE"/>
    <property type="match status" value="1"/>
</dbReference>
<dbReference type="SUPFAM" id="SSF63380">
    <property type="entry name" value="Riboflavin synthase domain-like"/>
    <property type="match status" value="1"/>
</dbReference>
<dbReference type="GO" id="GO:0003958">
    <property type="term" value="F:NADPH-hemoprotein reductase activity"/>
    <property type="evidence" value="ECO:0007669"/>
    <property type="project" value="UniProtKB-EC"/>
</dbReference>
<dbReference type="eggNOG" id="COG0369">
    <property type="taxonomic scope" value="Bacteria"/>
</dbReference>
<dbReference type="KEGG" id="slr:L21SP2_2731"/>
<keyword evidence="5" id="KW-1185">Reference proteome</keyword>
<dbReference type="GO" id="GO:0005829">
    <property type="term" value="C:cytosol"/>
    <property type="evidence" value="ECO:0007669"/>
    <property type="project" value="TreeGrafter"/>
</dbReference>
<evidence type="ECO:0000256" key="2">
    <source>
        <dbReference type="ARBA" id="ARBA00023797"/>
    </source>
</evidence>
<dbReference type="SUPFAM" id="SSF52343">
    <property type="entry name" value="Ferredoxin reductase-like, C-terminal NADP-linked domain"/>
    <property type="match status" value="1"/>
</dbReference>
<keyword evidence="4" id="KW-0560">Oxidoreductase</keyword>
<keyword evidence="1" id="KW-0285">Flavoprotein</keyword>
<dbReference type="InterPro" id="IPR017938">
    <property type="entry name" value="Riboflavin_synthase-like_b-brl"/>
</dbReference>
<dbReference type="InterPro" id="IPR039261">
    <property type="entry name" value="FNR_nucleotide-bd"/>
</dbReference>
<dbReference type="AlphaFoldDB" id="V5WK16"/>
<name>V5WK16_9SPIO</name>
<sequence>MKRTSKYIYPMRERLRHAFHRISNRSLQKMYPLRSNPPGDFSEAVQWRISRVLRLLSSPPVSWEVRRVSRLDSGEGSHPTWNIRLISLGPVGNAPAPGDMFFVKWRNSPEKVQKILDIFGEDGSRRVSRGDSSSVFHPGKMVSGNLRDILEREIDIDEAGGELLAWAGLNERALQLKRFHKAHRAYHRRILRSRNWDLPHPELQGMGYSLIHILEEMKELPDIRDLVRWQPGVEGRPYTVSGSSLTRDGRLEVEITVSRVFKQLKNVQHRRITLPARSSAFLTNRKPGDTVNAWLLPELHQFPHRLERKSPGLIAVATGSGISGPLSLLRSGEYGSPLWLIYGVRSWEANSLYGSELLEYERRGLISRLDIAESRPSDSARKSEYVQAIIWEQREEIVRQLGNGAHIYLCGRLSMGRQVRELFQEIFLDQGLVSSPGEAERFMEELEHRLIFQASVSGV</sequence>
<dbReference type="EC" id="1.6.2.4" evidence="2"/>
<dbReference type="PANTHER" id="PTHR19384">
    <property type="entry name" value="NITRIC OXIDE SYNTHASE-RELATED"/>
    <property type="match status" value="1"/>
</dbReference>
<dbReference type="OrthoDB" id="9789468at2"/>
<dbReference type="InterPro" id="IPR001433">
    <property type="entry name" value="OxRdtase_FAD/NAD-bd"/>
</dbReference>
<dbReference type="Gene3D" id="2.40.30.10">
    <property type="entry name" value="Translation factors"/>
    <property type="match status" value="1"/>
</dbReference>
<dbReference type="EMBL" id="CP006939">
    <property type="protein sequence ID" value="AHC16083.1"/>
    <property type="molecule type" value="Genomic_DNA"/>
</dbReference>
<dbReference type="HOGENOM" id="CLU_595655_0_0_12"/>
<evidence type="ECO:0000259" key="3">
    <source>
        <dbReference type="PROSITE" id="PS51384"/>
    </source>
</evidence>
<accession>V5WK16</accession>
<dbReference type="STRING" id="1307761.L21SP2_2731"/>
<protein>
    <recommendedName>
        <fullName evidence="2">NADPH--hemoprotein reductase</fullName>
        <ecNumber evidence="2">1.6.2.4</ecNumber>
    </recommendedName>
</protein>
<evidence type="ECO:0000256" key="1">
    <source>
        <dbReference type="ARBA" id="ARBA00022630"/>
    </source>
</evidence>
<proteinExistence type="predicted"/>
<feature type="domain" description="FAD-binding FR-type" evidence="3">
    <location>
        <begin position="58"/>
        <end position="304"/>
    </location>
</feature>
<organism evidence="4 5">
    <name type="scientific">Salinispira pacifica</name>
    <dbReference type="NCBI Taxonomy" id="1307761"/>
    <lineage>
        <taxon>Bacteria</taxon>
        <taxon>Pseudomonadati</taxon>
        <taxon>Spirochaetota</taxon>
        <taxon>Spirochaetia</taxon>
        <taxon>Spirochaetales</taxon>
        <taxon>Spirochaetaceae</taxon>
        <taxon>Salinispira</taxon>
    </lineage>
</organism>
<dbReference type="Gene3D" id="1.20.990.10">
    <property type="entry name" value="NADPH-cytochrome p450 Reductase, Chain A, domain 3"/>
    <property type="match status" value="1"/>
</dbReference>
<dbReference type="GO" id="GO:0010181">
    <property type="term" value="F:FMN binding"/>
    <property type="evidence" value="ECO:0007669"/>
    <property type="project" value="TreeGrafter"/>
</dbReference>
<reference evidence="4 5" key="1">
    <citation type="journal article" date="2015" name="Stand. Genomic Sci.">
        <title>Complete genome sequence and description of Salinispira pacifica gen. nov., sp. nov., a novel spirochaete isolated form a hypersaline microbial mat.</title>
        <authorList>
            <person name="Ben Hania W."/>
            <person name="Joseph M."/>
            <person name="Schumann P."/>
            <person name="Bunk B."/>
            <person name="Fiebig A."/>
            <person name="Sproer C."/>
            <person name="Klenk H.P."/>
            <person name="Fardeau M.L."/>
            <person name="Spring S."/>
        </authorList>
    </citation>
    <scope>NUCLEOTIDE SEQUENCE [LARGE SCALE GENOMIC DNA]</scope>
    <source>
        <strain evidence="4 5">L21-RPul-D2</strain>
    </source>
</reference>
<dbReference type="InterPro" id="IPR017927">
    <property type="entry name" value="FAD-bd_FR_type"/>
</dbReference>
<dbReference type="PROSITE" id="PS51384">
    <property type="entry name" value="FAD_FR"/>
    <property type="match status" value="1"/>
</dbReference>
<evidence type="ECO:0000313" key="4">
    <source>
        <dbReference type="EMBL" id="AHC16083.1"/>
    </source>
</evidence>
<evidence type="ECO:0000313" key="5">
    <source>
        <dbReference type="Proteomes" id="UP000018680"/>
    </source>
</evidence>
<dbReference type="GO" id="GO:0050660">
    <property type="term" value="F:flavin adenine dinucleotide binding"/>
    <property type="evidence" value="ECO:0007669"/>
    <property type="project" value="TreeGrafter"/>
</dbReference>
<dbReference type="Pfam" id="PF00175">
    <property type="entry name" value="NAD_binding_1"/>
    <property type="match status" value="1"/>
</dbReference>
<dbReference type="Proteomes" id="UP000018680">
    <property type="component" value="Chromosome"/>
</dbReference>
<dbReference type="RefSeq" id="WP_024268981.1">
    <property type="nucleotide sequence ID" value="NC_023035.1"/>
</dbReference>
<dbReference type="Gene3D" id="3.40.50.80">
    <property type="entry name" value="Nucleotide-binding domain of ferredoxin-NADP reductase (FNR) module"/>
    <property type="match status" value="1"/>
</dbReference>
<dbReference type="InterPro" id="IPR023173">
    <property type="entry name" value="NADPH_Cyt_P450_Rdtase_alpha"/>
</dbReference>